<evidence type="ECO:0000256" key="1">
    <source>
        <dbReference type="ARBA" id="ARBA00022485"/>
    </source>
</evidence>
<evidence type="ECO:0000259" key="5">
    <source>
        <dbReference type="PROSITE" id="PS51085"/>
    </source>
</evidence>
<dbReference type="Pfam" id="PF12838">
    <property type="entry name" value="Fer4_7"/>
    <property type="match status" value="1"/>
</dbReference>
<dbReference type="InterPro" id="IPR017896">
    <property type="entry name" value="4Fe4S_Fe-S-bd"/>
</dbReference>
<organism evidence="7 8">
    <name type="scientific">candidate division MSBL1 archaeon SCGC-AAA259I14</name>
    <dbReference type="NCBI Taxonomy" id="1698268"/>
    <lineage>
        <taxon>Archaea</taxon>
        <taxon>Methanobacteriati</taxon>
        <taxon>Methanobacteriota</taxon>
        <taxon>candidate division MSBL1</taxon>
    </lineage>
</organism>
<dbReference type="GO" id="GO:0016020">
    <property type="term" value="C:membrane"/>
    <property type="evidence" value="ECO:0007669"/>
    <property type="project" value="InterPro"/>
</dbReference>
<dbReference type="Pfam" id="PF13510">
    <property type="entry name" value="Fer2_4"/>
    <property type="match status" value="1"/>
</dbReference>
<dbReference type="PANTHER" id="PTHR24960">
    <property type="entry name" value="PHOTOSYSTEM I IRON-SULFUR CENTER-RELATED"/>
    <property type="match status" value="1"/>
</dbReference>
<name>A0A133UUF4_9EURY</name>
<evidence type="ECO:0000256" key="2">
    <source>
        <dbReference type="ARBA" id="ARBA00022723"/>
    </source>
</evidence>
<dbReference type="GO" id="GO:0046872">
    <property type="term" value="F:metal ion binding"/>
    <property type="evidence" value="ECO:0007669"/>
    <property type="project" value="UniProtKB-KW"/>
</dbReference>
<dbReference type="GO" id="GO:0042773">
    <property type="term" value="P:ATP synthesis coupled electron transport"/>
    <property type="evidence" value="ECO:0007669"/>
    <property type="project" value="InterPro"/>
</dbReference>
<dbReference type="Gene3D" id="3.30.70.20">
    <property type="match status" value="1"/>
</dbReference>
<protein>
    <recommendedName>
        <fullName evidence="9">(2Fe-2S)-binding protein</fullName>
    </recommendedName>
</protein>
<evidence type="ECO:0008006" key="9">
    <source>
        <dbReference type="Google" id="ProtNLM"/>
    </source>
</evidence>
<feature type="domain" description="2Fe-2S ferredoxin-type" evidence="5">
    <location>
        <begin position="2"/>
        <end position="83"/>
    </location>
</feature>
<dbReference type="PROSITE" id="PS00198">
    <property type="entry name" value="4FE4S_FER_1"/>
    <property type="match status" value="1"/>
</dbReference>
<dbReference type="Proteomes" id="UP000070414">
    <property type="component" value="Unassembled WGS sequence"/>
</dbReference>
<evidence type="ECO:0000313" key="7">
    <source>
        <dbReference type="EMBL" id="KXA97842.1"/>
    </source>
</evidence>
<dbReference type="GO" id="GO:0051539">
    <property type="term" value="F:4 iron, 4 sulfur cluster binding"/>
    <property type="evidence" value="ECO:0007669"/>
    <property type="project" value="UniProtKB-KW"/>
</dbReference>
<dbReference type="InterPro" id="IPR036010">
    <property type="entry name" value="2Fe-2S_ferredoxin-like_sf"/>
</dbReference>
<feature type="domain" description="4Fe-4S ferredoxin-type" evidence="6">
    <location>
        <begin position="158"/>
        <end position="187"/>
    </location>
</feature>
<evidence type="ECO:0000313" key="8">
    <source>
        <dbReference type="Proteomes" id="UP000070414"/>
    </source>
</evidence>
<dbReference type="GO" id="GO:0008137">
    <property type="term" value="F:NADH dehydrogenase (ubiquinone) activity"/>
    <property type="evidence" value="ECO:0007669"/>
    <property type="project" value="InterPro"/>
</dbReference>
<accession>A0A133UUF4</accession>
<feature type="domain" description="4Fe-4S ferredoxin-type" evidence="6">
    <location>
        <begin position="115"/>
        <end position="150"/>
    </location>
</feature>
<comment type="caution">
    <text evidence="7">The sequence shown here is derived from an EMBL/GenBank/DDBJ whole genome shotgun (WGS) entry which is preliminary data.</text>
</comment>
<dbReference type="InterPro" id="IPR000283">
    <property type="entry name" value="NADH_UbQ_OxRdtase_75kDa_su_CS"/>
</dbReference>
<dbReference type="InterPro" id="IPR050157">
    <property type="entry name" value="PSI_iron-sulfur_center"/>
</dbReference>
<keyword evidence="8" id="KW-1185">Reference proteome</keyword>
<keyword evidence="3" id="KW-0408">Iron</keyword>
<keyword evidence="2" id="KW-0479">Metal-binding</keyword>
<dbReference type="CDD" id="cd00207">
    <property type="entry name" value="fer2"/>
    <property type="match status" value="1"/>
</dbReference>
<keyword evidence="4" id="KW-0411">Iron-sulfur</keyword>
<dbReference type="PANTHER" id="PTHR24960:SF84">
    <property type="entry name" value="HYDROGENASE SUBUNIT"/>
    <property type="match status" value="1"/>
</dbReference>
<dbReference type="InterPro" id="IPR001041">
    <property type="entry name" value="2Fe-2S_ferredoxin-type"/>
</dbReference>
<dbReference type="Gene3D" id="3.10.20.740">
    <property type="match status" value="1"/>
</dbReference>
<dbReference type="SUPFAM" id="SSF54862">
    <property type="entry name" value="4Fe-4S ferredoxins"/>
    <property type="match status" value="1"/>
</dbReference>
<dbReference type="SUPFAM" id="SSF54292">
    <property type="entry name" value="2Fe-2S ferredoxin-like"/>
    <property type="match status" value="1"/>
</dbReference>
<dbReference type="EMBL" id="LHXS01000001">
    <property type="protein sequence ID" value="KXA97842.1"/>
    <property type="molecule type" value="Genomic_DNA"/>
</dbReference>
<gene>
    <name evidence="7" type="ORF">AKJ38_00065</name>
</gene>
<dbReference type="GO" id="GO:0016491">
    <property type="term" value="F:oxidoreductase activity"/>
    <property type="evidence" value="ECO:0007669"/>
    <property type="project" value="UniProtKB-ARBA"/>
</dbReference>
<sequence>MSEIELMIDGKEIVAERGQTVLEVASENGIDIPTHCYKKPYEPAGFCRICVVEVQTSGGKPELQTACTYPAQEGLEVKTNTERVKKSRKLTAELMLARCPDSEAVKELAEEVGVKKTRFSKKNKDCTLCGLCVRACKTVSGDNIITFVGRGPDRKLITPFELSPEECKGCGACAEVCPTKVIEMVEIEEVEEK</sequence>
<evidence type="ECO:0000256" key="3">
    <source>
        <dbReference type="ARBA" id="ARBA00023004"/>
    </source>
</evidence>
<dbReference type="AlphaFoldDB" id="A0A133UUF4"/>
<keyword evidence="1" id="KW-0004">4Fe-4S</keyword>
<evidence type="ECO:0000259" key="6">
    <source>
        <dbReference type="PROSITE" id="PS51379"/>
    </source>
</evidence>
<dbReference type="PROSITE" id="PS00641">
    <property type="entry name" value="COMPLEX1_75K_1"/>
    <property type="match status" value="1"/>
</dbReference>
<dbReference type="PROSITE" id="PS51379">
    <property type="entry name" value="4FE4S_FER_2"/>
    <property type="match status" value="2"/>
</dbReference>
<dbReference type="PROSITE" id="PS51085">
    <property type="entry name" value="2FE2S_FER_2"/>
    <property type="match status" value="1"/>
</dbReference>
<reference evidence="7 8" key="1">
    <citation type="journal article" date="2016" name="Sci. Rep.">
        <title>Metabolic traits of an uncultured archaeal lineage -MSBL1- from brine pools of the Red Sea.</title>
        <authorList>
            <person name="Mwirichia R."/>
            <person name="Alam I."/>
            <person name="Rashid M."/>
            <person name="Vinu M."/>
            <person name="Ba-Alawi W."/>
            <person name="Anthony Kamau A."/>
            <person name="Kamanda Ngugi D."/>
            <person name="Goker M."/>
            <person name="Klenk H.P."/>
            <person name="Bajic V."/>
            <person name="Stingl U."/>
        </authorList>
    </citation>
    <scope>NUCLEOTIDE SEQUENCE [LARGE SCALE GENOMIC DNA]</scope>
    <source>
        <strain evidence="7">SCGC-AAA259I14</strain>
    </source>
</reference>
<dbReference type="InterPro" id="IPR017900">
    <property type="entry name" value="4Fe4S_Fe_S_CS"/>
</dbReference>
<evidence type="ECO:0000256" key="4">
    <source>
        <dbReference type="ARBA" id="ARBA00023014"/>
    </source>
</evidence>
<proteinExistence type="predicted"/>